<dbReference type="EMBL" id="JBJJXI010000134">
    <property type="protein sequence ID" value="KAL3388323.1"/>
    <property type="molecule type" value="Genomic_DNA"/>
</dbReference>
<gene>
    <name evidence="2" type="ORF">TKK_016554</name>
</gene>
<evidence type="ECO:0000256" key="1">
    <source>
        <dbReference type="SAM" id="MobiDB-lite"/>
    </source>
</evidence>
<name>A0ABD2W631_9HYME</name>
<protein>
    <submittedName>
        <fullName evidence="2">Uncharacterized protein</fullName>
    </submittedName>
</protein>
<reference evidence="2 3" key="1">
    <citation type="journal article" date="2024" name="bioRxiv">
        <title>A reference genome for Trichogramma kaykai: A tiny desert-dwelling parasitoid wasp with competing sex-ratio distorters.</title>
        <authorList>
            <person name="Culotta J."/>
            <person name="Lindsey A.R."/>
        </authorList>
    </citation>
    <scope>NUCLEOTIDE SEQUENCE [LARGE SCALE GENOMIC DNA]</scope>
    <source>
        <strain evidence="2 3">KSX58</strain>
    </source>
</reference>
<dbReference type="Proteomes" id="UP001627154">
    <property type="component" value="Unassembled WGS sequence"/>
</dbReference>
<evidence type="ECO:0000313" key="2">
    <source>
        <dbReference type="EMBL" id="KAL3388323.1"/>
    </source>
</evidence>
<evidence type="ECO:0000313" key="3">
    <source>
        <dbReference type="Proteomes" id="UP001627154"/>
    </source>
</evidence>
<sequence>MIPEPKSLSKSKRKPLSPSPSVDRKKSKVKKSFVKVVSSSKDEPRADSEVLMSVLKSTIDPVGDGIHVRSVNKSRSGRLFVETASKQDLEKLISNAGLKAKGVSATLKERRVQRMIIYDVPVVYSNSELSQLPRKQNSILTPEHVLKPIFKVGKRDDEVTHWVMGVSSACRDVLVTEGGLCGLKHTIFYNRAAGADPRRAAV</sequence>
<proteinExistence type="predicted"/>
<accession>A0ABD2W631</accession>
<comment type="caution">
    <text evidence="2">The sequence shown here is derived from an EMBL/GenBank/DDBJ whole genome shotgun (WGS) entry which is preliminary data.</text>
</comment>
<keyword evidence="3" id="KW-1185">Reference proteome</keyword>
<feature type="region of interest" description="Disordered" evidence="1">
    <location>
        <begin position="1"/>
        <end position="28"/>
    </location>
</feature>
<organism evidence="2 3">
    <name type="scientific">Trichogramma kaykai</name>
    <dbReference type="NCBI Taxonomy" id="54128"/>
    <lineage>
        <taxon>Eukaryota</taxon>
        <taxon>Metazoa</taxon>
        <taxon>Ecdysozoa</taxon>
        <taxon>Arthropoda</taxon>
        <taxon>Hexapoda</taxon>
        <taxon>Insecta</taxon>
        <taxon>Pterygota</taxon>
        <taxon>Neoptera</taxon>
        <taxon>Endopterygota</taxon>
        <taxon>Hymenoptera</taxon>
        <taxon>Apocrita</taxon>
        <taxon>Proctotrupomorpha</taxon>
        <taxon>Chalcidoidea</taxon>
        <taxon>Trichogrammatidae</taxon>
        <taxon>Trichogramma</taxon>
    </lineage>
</organism>
<dbReference type="AlphaFoldDB" id="A0ABD2W631"/>